<sequence>MGALTAELQDEVLDALRPLLVGPIPPEAAVPDPDAPGIYHVFTAHLLLVAGVYDDVVDVLILRHRPDKAL</sequence>
<accession>A0ABP4BAQ5</accession>
<comment type="caution">
    <text evidence="1">The sequence shown here is derived from an EMBL/GenBank/DDBJ whole genome shotgun (WGS) entry which is preliminary data.</text>
</comment>
<proteinExistence type="predicted"/>
<evidence type="ECO:0000313" key="1">
    <source>
        <dbReference type="EMBL" id="GAA0946679.1"/>
    </source>
</evidence>
<name>A0ABP4BAQ5_9ACTN</name>
<dbReference type="EMBL" id="BAAAHQ010000040">
    <property type="protein sequence ID" value="GAA0946679.1"/>
    <property type="molecule type" value="Genomic_DNA"/>
</dbReference>
<reference evidence="2" key="1">
    <citation type="journal article" date="2019" name="Int. J. Syst. Evol. Microbiol.">
        <title>The Global Catalogue of Microorganisms (GCM) 10K type strain sequencing project: providing services to taxonomists for standard genome sequencing and annotation.</title>
        <authorList>
            <consortium name="The Broad Institute Genomics Platform"/>
            <consortium name="The Broad Institute Genome Sequencing Center for Infectious Disease"/>
            <person name="Wu L."/>
            <person name="Ma J."/>
        </authorList>
    </citation>
    <scope>NUCLEOTIDE SEQUENCE [LARGE SCALE GENOMIC DNA]</scope>
    <source>
        <strain evidence="2">JCM 11136</strain>
    </source>
</reference>
<protein>
    <submittedName>
        <fullName evidence="1">Uncharacterized protein</fullName>
    </submittedName>
</protein>
<gene>
    <name evidence="1" type="ORF">GCM10009560_62580</name>
</gene>
<evidence type="ECO:0000313" key="2">
    <source>
        <dbReference type="Proteomes" id="UP001501578"/>
    </source>
</evidence>
<organism evidence="1 2">
    <name type="scientific">Nonomuraea longicatena</name>
    <dbReference type="NCBI Taxonomy" id="83682"/>
    <lineage>
        <taxon>Bacteria</taxon>
        <taxon>Bacillati</taxon>
        <taxon>Actinomycetota</taxon>
        <taxon>Actinomycetes</taxon>
        <taxon>Streptosporangiales</taxon>
        <taxon>Streptosporangiaceae</taxon>
        <taxon>Nonomuraea</taxon>
    </lineage>
</organism>
<dbReference type="Proteomes" id="UP001501578">
    <property type="component" value="Unassembled WGS sequence"/>
</dbReference>
<keyword evidence="2" id="KW-1185">Reference proteome</keyword>